<keyword evidence="1" id="KW-0472">Membrane</keyword>
<accession>A0A2N9YA01</accession>
<evidence type="ECO:0000256" key="1">
    <source>
        <dbReference type="SAM" id="Phobius"/>
    </source>
</evidence>
<dbReference type="STRING" id="288004.AL038_05620"/>
<reference evidence="3" key="1">
    <citation type="submission" date="2016-12" db="EMBL/GenBank/DDBJ databases">
        <title>Complete Genome Sequence of Beggiatoa leptomitiformis D-401.</title>
        <authorList>
            <person name="Fomenkov A."/>
            <person name="Vincze T."/>
            <person name="Grabovich M."/>
            <person name="Anton B.P."/>
            <person name="Dubinina G."/>
            <person name="Orlova M."/>
            <person name="Belousova E."/>
            <person name="Roberts R.J."/>
        </authorList>
    </citation>
    <scope>NUCLEOTIDE SEQUENCE [LARGE SCALE GENOMIC DNA]</scope>
    <source>
        <strain evidence="3">D-401</strain>
    </source>
</reference>
<dbReference type="RefSeq" id="WP_062150247.1">
    <property type="nucleotide sequence ID" value="NZ_CP012373.2"/>
</dbReference>
<sequence>MSYPEHYYPTFYPLAPQTTSLLHNVFLGAMIGSTVATATQLRKSPEDRKNPVGEVLKAGVATGLATAVVTAIGQNISPHHSNLATVATMFVAGTALIYTLNQEKGA</sequence>
<organism evidence="2 3">
    <name type="scientific">Beggiatoa leptomitoformis</name>
    <dbReference type="NCBI Taxonomy" id="288004"/>
    <lineage>
        <taxon>Bacteria</taxon>
        <taxon>Pseudomonadati</taxon>
        <taxon>Pseudomonadota</taxon>
        <taxon>Gammaproteobacteria</taxon>
        <taxon>Thiotrichales</taxon>
        <taxon>Thiotrichaceae</taxon>
        <taxon>Beggiatoa</taxon>
    </lineage>
</organism>
<keyword evidence="1" id="KW-0812">Transmembrane</keyword>
<feature type="transmembrane region" description="Helical" evidence="1">
    <location>
        <begin position="83"/>
        <end position="100"/>
    </location>
</feature>
<dbReference type="AlphaFoldDB" id="A0A2N9YA01"/>
<protein>
    <submittedName>
        <fullName evidence="2">Uncharacterized protein</fullName>
    </submittedName>
</protein>
<evidence type="ECO:0000313" key="3">
    <source>
        <dbReference type="Proteomes" id="UP000234271"/>
    </source>
</evidence>
<dbReference type="EMBL" id="CP018889">
    <property type="protein sequence ID" value="AUI67296.1"/>
    <property type="molecule type" value="Genomic_DNA"/>
</dbReference>
<feature type="transmembrane region" description="Helical" evidence="1">
    <location>
        <begin position="20"/>
        <end position="38"/>
    </location>
</feature>
<dbReference type="OrthoDB" id="9927602at2"/>
<feature type="transmembrane region" description="Helical" evidence="1">
    <location>
        <begin position="58"/>
        <end position="77"/>
    </location>
</feature>
<evidence type="ECO:0000313" key="2">
    <source>
        <dbReference type="EMBL" id="AUI67296.1"/>
    </source>
</evidence>
<keyword evidence="1" id="KW-1133">Transmembrane helix</keyword>
<dbReference type="Proteomes" id="UP000234271">
    <property type="component" value="Chromosome"/>
</dbReference>
<keyword evidence="3" id="KW-1185">Reference proteome</keyword>
<dbReference type="KEGG" id="blep:AL038_05620"/>
<name>A0A2N9YA01_9GAMM</name>
<proteinExistence type="predicted"/>
<gene>
    <name evidence="2" type="ORF">BLE401_00355</name>
</gene>